<accession>A0A2U8UKV0</accession>
<protein>
    <recommendedName>
        <fullName evidence="1">Minor tail protein gp31 C-terminal domain-containing protein</fullName>
    </recommendedName>
</protein>
<dbReference type="GeneID" id="40102504"/>
<organism evidence="2 3">
    <name type="scientific">Gordonia phage Sour</name>
    <dbReference type="NCBI Taxonomy" id="2182349"/>
    <lineage>
        <taxon>Viruses</taxon>
        <taxon>Duplodnaviria</taxon>
        <taxon>Heunggongvirae</taxon>
        <taxon>Uroviricota</taxon>
        <taxon>Caudoviricetes</taxon>
        <taxon>Sourvirus</taxon>
        <taxon>Sourvirus sour</taxon>
    </lineage>
</organism>
<dbReference type="EMBL" id="MH153810">
    <property type="protein sequence ID" value="AWN04240.1"/>
    <property type="molecule type" value="Genomic_DNA"/>
</dbReference>
<dbReference type="Proteomes" id="UP000246591">
    <property type="component" value="Segment"/>
</dbReference>
<evidence type="ECO:0000259" key="1">
    <source>
        <dbReference type="Pfam" id="PF24243"/>
    </source>
</evidence>
<dbReference type="RefSeq" id="YP_009625610.1">
    <property type="nucleotide sequence ID" value="NC_042132.1"/>
</dbReference>
<gene>
    <name evidence="2" type="primary">39</name>
    <name evidence="2" type="ORF">PBI_SOUR_39</name>
</gene>
<reference evidence="3" key="1">
    <citation type="submission" date="2018-03" db="EMBL/GenBank/DDBJ databases">
        <authorList>
            <person name="Keele B.F."/>
        </authorList>
    </citation>
    <scope>NUCLEOTIDE SEQUENCE [LARGE SCALE GENOMIC DNA]</scope>
</reference>
<dbReference type="KEGG" id="vg:40102504"/>
<proteinExistence type="predicted"/>
<name>A0A2U8UKV0_9CAUD</name>
<evidence type="ECO:0000313" key="2">
    <source>
        <dbReference type="EMBL" id="AWN04240.1"/>
    </source>
</evidence>
<dbReference type="Pfam" id="PF24243">
    <property type="entry name" value="Phage_tail_C"/>
    <property type="match status" value="1"/>
</dbReference>
<keyword evidence="3" id="KW-1185">Reference proteome</keyword>
<feature type="domain" description="Minor tail protein gp31 C-terminal" evidence="1">
    <location>
        <begin position="112"/>
        <end position="136"/>
    </location>
</feature>
<dbReference type="InterPro" id="IPR056923">
    <property type="entry name" value="Minor_tail_gp31_C"/>
</dbReference>
<evidence type="ECO:0000313" key="3">
    <source>
        <dbReference type="Proteomes" id="UP000246591"/>
    </source>
</evidence>
<sequence>MADLLVGYDPAQPAGSRFSPEVRAEIAEVAPDNIENGSVTTAKLANDAVTGDKLAPGAVGSAEIAQNGVASTNLASDAVTTTKLADDAVTAAKAGLGVPTAHDASGNPISIDFVPITAAAYGAISSPDPNTIYLISDT</sequence>